<evidence type="ECO:0000256" key="6">
    <source>
        <dbReference type="ARBA" id="ARBA00039545"/>
    </source>
</evidence>
<dbReference type="SUPFAM" id="SSF56801">
    <property type="entry name" value="Acetyl-CoA synthetase-like"/>
    <property type="match status" value="1"/>
</dbReference>
<dbReference type="PROSITE" id="PS00455">
    <property type="entry name" value="AMP_BINDING"/>
    <property type="match status" value="1"/>
</dbReference>
<dbReference type="EC" id="6.2.1.3" evidence="5"/>
<protein>
    <recommendedName>
        <fullName evidence="6">Long-chain-fatty-acid--CoA ligase</fullName>
        <ecNumber evidence="5">6.2.1.3</ecNumber>
    </recommendedName>
    <alternativeName>
        <fullName evidence="7">Long-chain acyl-CoA synthetase</fullName>
    </alternativeName>
</protein>
<evidence type="ECO:0000259" key="8">
    <source>
        <dbReference type="Pfam" id="PF00501"/>
    </source>
</evidence>
<dbReference type="GO" id="GO:0004467">
    <property type="term" value="F:long-chain fatty acid-CoA ligase activity"/>
    <property type="evidence" value="ECO:0007669"/>
    <property type="project" value="UniProtKB-EC"/>
</dbReference>
<evidence type="ECO:0000256" key="3">
    <source>
        <dbReference type="ARBA" id="ARBA00022598"/>
    </source>
</evidence>
<evidence type="ECO:0000256" key="1">
    <source>
        <dbReference type="ARBA" id="ARBA00004170"/>
    </source>
</evidence>
<dbReference type="GO" id="GO:0016020">
    <property type="term" value="C:membrane"/>
    <property type="evidence" value="ECO:0007669"/>
    <property type="project" value="UniProtKB-SubCell"/>
</dbReference>
<dbReference type="InterPro" id="IPR000873">
    <property type="entry name" value="AMP-dep_synth/lig_dom"/>
</dbReference>
<dbReference type="AlphaFoldDB" id="A0A3A3FNE1"/>
<dbReference type="RefSeq" id="WP_119771132.1">
    <property type="nucleotide sequence ID" value="NZ_QYUO01000002.1"/>
</dbReference>
<evidence type="ECO:0000256" key="4">
    <source>
        <dbReference type="ARBA" id="ARBA00023136"/>
    </source>
</evidence>
<dbReference type="OrthoDB" id="9766486at2"/>
<dbReference type="InterPro" id="IPR020845">
    <property type="entry name" value="AMP-binding_CS"/>
</dbReference>
<sequence length="555" mass="60366">MNTDHYWQKSYPERLQNYSLNCDELPSATDSIAAEAARHYDARAALTLVLPAGVHVSLSFAEVDSLSDAFAAFLVHRLGAVQGDVVAIQLPNSIHYPIAVFGAWKAGLVVTNVNPLYTERELDAQLADCGAKLLIASDLFVQRAERVVTARGVKLVVASLWDFFSDAAATLIKLSMQAESTGGLTSTVEYVRFSDAIAVGKTLGNSAFPRHPVALYQYTGGTTGRSKGAVLTHKNLLAVLQMTDDFLHAYDARFTSADTILTVLPMYHIFAFVINFLSFFRAGARNVLVPNPRPLTNLRPAFEQFAVTWMTGVDTLYAGLLSEPWFRSNPPKLKYAISGGTALRPTTGQQWRELVCPMLEGYGLTESSCIVAFNPPGASYRPGSVGLPMPGSEVRVIDGNGRLLGPGGRGELLVRGPHMLAAYLNRPDETATAVVDGWFYTGDIVVMEPDGYITIVDRKKDMVLVSGFNVYPNEVEAVITEHPDVVEAAVIGVPDEGTGEAVQAIVVARRADLTAEEIIRHCRARLTGYKVPKQVLFRDQLPKSPVGKILRAALR</sequence>
<dbReference type="PANTHER" id="PTHR43767">
    <property type="entry name" value="LONG-CHAIN-FATTY-ACID--COA LIGASE"/>
    <property type="match status" value="1"/>
</dbReference>
<dbReference type="Proteomes" id="UP000265955">
    <property type="component" value="Unassembled WGS sequence"/>
</dbReference>
<evidence type="ECO:0000256" key="2">
    <source>
        <dbReference type="ARBA" id="ARBA00005005"/>
    </source>
</evidence>
<evidence type="ECO:0000313" key="10">
    <source>
        <dbReference type="EMBL" id="RJF95985.1"/>
    </source>
</evidence>
<keyword evidence="4" id="KW-0472">Membrane</keyword>
<reference evidence="11" key="1">
    <citation type="submission" date="2018-09" db="EMBL/GenBank/DDBJ databases">
        <authorList>
            <person name="Zhu H."/>
        </authorList>
    </citation>
    <scope>NUCLEOTIDE SEQUENCE [LARGE SCALE GENOMIC DNA]</scope>
    <source>
        <strain evidence="11">K1R23-30</strain>
    </source>
</reference>
<feature type="domain" description="AMP-dependent synthetase/ligase" evidence="8">
    <location>
        <begin position="35"/>
        <end position="424"/>
    </location>
</feature>
<dbReference type="PANTHER" id="PTHR43767:SF8">
    <property type="entry name" value="LONG-CHAIN-FATTY-ACID--COA LIGASE"/>
    <property type="match status" value="1"/>
</dbReference>
<dbReference type="Gene3D" id="3.40.50.12780">
    <property type="entry name" value="N-terminal domain of ligase-like"/>
    <property type="match status" value="1"/>
</dbReference>
<organism evidence="10 11">
    <name type="scientific">Noviherbaspirillum saxi</name>
    <dbReference type="NCBI Taxonomy" id="2320863"/>
    <lineage>
        <taxon>Bacteria</taxon>
        <taxon>Pseudomonadati</taxon>
        <taxon>Pseudomonadota</taxon>
        <taxon>Betaproteobacteria</taxon>
        <taxon>Burkholderiales</taxon>
        <taxon>Oxalobacteraceae</taxon>
        <taxon>Noviherbaspirillum</taxon>
    </lineage>
</organism>
<evidence type="ECO:0000259" key="9">
    <source>
        <dbReference type="Pfam" id="PF13193"/>
    </source>
</evidence>
<feature type="domain" description="AMP-binding enzyme C-terminal" evidence="9">
    <location>
        <begin position="474"/>
        <end position="548"/>
    </location>
</feature>
<dbReference type="InterPro" id="IPR045851">
    <property type="entry name" value="AMP-bd_C_sf"/>
</dbReference>
<dbReference type="EMBL" id="QYUO01000002">
    <property type="protein sequence ID" value="RJF95985.1"/>
    <property type="molecule type" value="Genomic_DNA"/>
</dbReference>
<accession>A0A3A3FNE1</accession>
<comment type="caution">
    <text evidence="10">The sequence shown here is derived from an EMBL/GenBank/DDBJ whole genome shotgun (WGS) entry which is preliminary data.</text>
</comment>
<dbReference type="InterPro" id="IPR025110">
    <property type="entry name" value="AMP-bd_C"/>
</dbReference>
<keyword evidence="11" id="KW-1185">Reference proteome</keyword>
<dbReference type="Gene3D" id="3.30.300.30">
    <property type="match status" value="1"/>
</dbReference>
<evidence type="ECO:0000256" key="5">
    <source>
        <dbReference type="ARBA" id="ARBA00026121"/>
    </source>
</evidence>
<gene>
    <name evidence="10" type="ORF">D3871_21805</name>
</gene>
<name>A0A3A3FNE1_9BURK</name>
<evidence type="ECO:0000256" key="7">
    <source>
        <dbReference type="ARBA" id="ARBA00042773"/>
    </source>
</evidence>
<dbReference type="Pfam" id="PF00501">
    <property type="entry name" value="AMP-binding"/>
    <property type="match status" value="1"/>
</dbReference>
<evidence type="ECO:0000313" key="11">
    <source>
        <dbReference type="Proteomes" id="UP000265955"/>
    </source>
</evidence>
<keyword evidence="3 10" id="KW-0436">Ligase</keyword>
<comment type="pathway">
    <text evidence="2">Lipid metabolism; fatty acid beta-oxidation.</text>
</comment>
<dbReference type="InterPro" id="IPR050237">
    <property type="entry name" value="ATP-dep_AMP-bd_enzyme"/>
</dbReference>
<dbReference type="InterPro" id="IPR042099">
    <property type="entry name" value="ANL_N_sf"/>
</dbReference>
<comment type="subcellular location">
    <subcellularLocation>
        <location evidence="1">Membrane</location>
        <topology evidence="1">Peripheral membrane protein</topology>
    </subcellularLocation>
</comment>
<proteinExistence type="predicted"/>
<dbReference type="Pfam" id="PF13193">
    <property type="entry name" value="AMP-binding_C"/>
    <property type="match status" value="1"/>
</dbReference>